<gene>
    <name evidence="2" type="ORF">AYI70_g636</name>
</gene>
<reference evidence="2 3" key="1">
    <citation type="submission" date="2017-01" db="EMBL/GenBank/DDBJ databases">
        <authorList>
            <person name="Mah S.A."/>
            <person name="Swanson W.J."/>
            <person name="Moy G.W."/>
            <person name="Vacquier V.D."/>
        </authorList>
    </citation>
    <scope>NUCLEOTIDE SEQUENCE [LARGE SCALE GENOMIC DNA]</scope>
    <source>
        <strain evidence="2 3">GSMNP</strain>
    </source>
</reference>
<protein>
    <submittedName>
        <fullName evidence="2">Uncharacterized protein</fullName>
    </submittedName>
</protein>
<sequence>MLEPRMKILGETEKNGELNALQIGTNQKLKSGEYTGIGGLLKINNRHISWKLDTGAGLNVISDQLAKELGLGESRNESESAVTKNYRGFLHHDYRKNKPTTDRVKNATRIRCNNGPTKRKDKDEKEWRNIRGWT</sequence>
<feature type="region of interest" description="Disordered" evidence="1">
    <location>
        <begin position="111"/>
        <end position="134"/>
    </location>
</feature>
<evidence type="ECO:0000256" key="1">
    <source>
        <dbReference type="SAM" id="MobiDB-lite"/>
    </source>
</evidence>
<dbReference type="SUPFAM" id="SSF50630">
    <property type="entry name" value="Acid proteases"/>
    <property type="match status" value="1"/>
</dbReference>
<name>A0A1R1YFX5_9FUNG</name>
<accession>A0A1R1YFX5</accession>
<evidence type="ECO:0000313" key="2">
    <source>
        <dbReference type="EMBL" id="OMJ25817.1"/>
    </source>
</evidence>
<organism evidence="2 3">
    <name type="scientific">Smittium culicis</name>
    <dbReference type="NCBI Taxonomy" id="133412"/>
    <lineage>
        <taxon>Eukaryota</taxon>
        <taxon>Fungi</taxon>
        <taxon>Fungi incertae sedis</taxon>
        <taxon>Zoopagomycota</taxon>
        <taxon>Kickxellomycotina</taxon>
        <taxon>Harpellomycetes</taxon>
        <taxon>Harpellales</taxon>
        <taxon>Legeriomycetaceae</taxon>
        <taxon>Smittium</taxon>
    </lineage>
</organism>
<dbReference type="Gene3D" id="2.40.70.10">
    <property type="entry name" value="Acid Proteases"/>
    <property type="match status" value="1"/>
</dbReference>
<dbReference type="EMBL" id="LSSN01000108">
    <property type="protein sequence ID" value="OMJ25817.1"/>
    <property type="molecule type" value="Genomic_DNA"/>
</dbReference>
<feature type="compositionally biased region" description="Basic and acidic residues" evidence="1">
    <location>
        <begin position="118"/>
        <end position="134"/>
    </location>
</feature>
<dbReference type="InterPro" id="IPR021109">
    <property type="entry name" value="Peptidase_aspartic_dom_sf"/>
</dbReference>
<dbReference type="Proteomes" id="UP000187283">
    <property type="component" value="Unassembled WGS sequence"/>
</dbReference>
<dbReference type="AlphaFoldDB" id="A0A1R1YFX5"/>
<keyword evidence="3" id="KW-1185">Reference proteome</keyword>
<comment type="caution">
    <text evidence="2">The sequence shown here is derived from an EMBL/GenBank/DDBJ whole genome shotgun (WGS) entry which is preliminary data.</text>
</comment>
<proteinExistence type="predicted"/>
<dbReference type="Pfam" id="PF13650">
    <property type="entry name" value="Asp_protease_2"/>
    <property type="match status" value="1"/>
</dbReference>
<evidence type="ECO:0000313" key="3">
    <source>
        <dbReference type="Proteomes" id="UP000187283"/>
    </source>
</evidence>
<dbReference type="OrthoDB" id="10503862at2759"/>